<accession>A0AAI8YPX7</accession>
<feature type="compositionally biased region" description="Low complexity" evidence="1">
    <location>
        <begin position="747"/>
        <end position="766"/>
    </location>
</feature>
<feature type="region of interest" description="Disordered" evidence="1">
    <location>
        <begin position="313"/>
        <end position="345"/>
    </location>
</feature>
<dbReference type="EMBL" id="CAUWAG010000020">
    <property type="protein sequence ID" value="CAJ2512904.1"/>
    <property type="molecule type" value="Genomic_DNA"/>
</dbReference>
<comment type="caution">
    <text evidence="2">The sequence shown here is derived from an EMBL/GenBank/DDBJ whole genome shotgun (WGS) entry which is preliminary data.</text>
</comment>
<evidence type="ECO:0000256" key="1">
    <source>
        <dbReference type="SAM" id="MobiDB-lite"/>
    </source>
</evidence>
<protein>
    <submittedName>
        <fullName evidence="2">Uu.00g010230.m01.CDS01</fullName>
    </submittedName>
</protein>
<evidence type="ECO:0000313" key="2">
    <source>
        <dbReference type="EMBL" id="CAJ2512904.1"/>
    </source>
</evidence>
<gene>
    <name evidence="2" type="ORF">KHLLAP_LOCUS13372</name>
</gene>
<dbReference type="InterPro" id="IPR052973">
    <property type="entry name" value="Fungal_sec-metab_reg_TF"/>
</dbReference>
<keyword evidence="3" id="KW-1185">Reference proteome</keyword>
<reference evidence="2" key="1">
    <citation type="submission" date="2023-10" db="EMBL/GenBank/DDBJ databases">
        <authorList>
            <person name="Hackl T."/>
        </authorList>
    </citation>
    <scope>NUCLEOTIDE SEQUENCE</scope>
</reference>
<organism evidence="2 3">
    <name type="scientific">Anthostomella pinea</name>
    <dbReference type="NCBI Taxonomy" id="933095"/>
    <lineage>
        <taxon>Eukaryota</taxon>
        <taxon>Fungi</taxon>
        <taxon>Dikarya</taxon>
        <taxon>Ascomycota</taxon>
        <taxon>Pezizomycotina</taxon>
        <taxon>Sordariomycetes</taxon>
        <taxon>Xylariomycetidae</taxon>
        <taxon>Xylariales</taxon>
        <taxon>Xylariaceae</taxon>
        <taxon>Anthostomella</taxon>
    </lineage>
</organism>
<sequence>MGRRPNPLILEFFERGAKLNDNSNRYHHRCKACGEDFPKGRIDSLTSHLTKKCPAISEAERINACLSLHGINNGSGRQKYDGLLHSGPNTGPSFGQNLSHNHDQNQSQIQDSLWTPLETLAEVSRQIEASEKHDDHVPTIQDPTSEAVQTTLAAALPATLAPGSNPFELHEQFTLENPPMSYENRPQRDKKDASQQSQTIPQNELSAEERLQQLFQSTGSPTQSALSVAAAATARLNPSLLDPQLDHQILTDETIAEHIAQSAASTEMMIDYPEHEKSPQPAPPPAPVNHNDSLTPWGGMTYMPDDIHAPATVNDHSSHMVPTLNRGGFRMDTTDSPNGPRYRHSRARFDSSRRREVQEVRRIGACIRCRILRKTCSKGTPCDTCKKVLSPRVWRTGCVRTKLSEYIDLYSAGVQVVMAQKRINGYKSSHQLENVLNVVEVSHFPETGHKVVFQVLQGYPKGGEGENGDNGHVKVEPPGPVILLDNNKEDVPGKVEGYMRRMLPEFIRREPSSHVRVTLEAADQLAKDTNDELLKRSLELWGIVEMMDRERQWTMLVKSPRDEVPDSWIKDETECEAYSNICMQLTAAAERKASIASKNLLNGIQRNLQDGKTKLGFPMFLTVILFLNCVEKTTWAFKAWDEENLRPKWPLEKPPSNYTSQGHGLTELLRMLLVIRHILPKTSHPDPDAPITTEEDDPIIEKYFQDLNITPAYLHMRHEQNNFQPTDSRSLEFLFCAPLLLNYVPAPQATPQGTPQGTPQDAPQGPHLGFPSV</sequence>
<dbReference type="AlphaFoldDB" id="A0AAI8YPX7"/>
<dbReference type="Proteomes" id="UP001295740">
    <property type="component" value="Unassembled WGS sequence"/>
</dbReference>
<proteinExistence type="predicted"/>
<evidence type="ECO:0000313" key="3">
    <source>
        <dbReference type="Proteomes" id="UP001295740"/>
    </source>
</evidence>
<name>A0AAI8YPX7_9PEZI</name>
<dbReference type="PANTHER" id="PTHR35392:SF2">
    <property type="entry name" value="ZN(II)2CYS6 TRANSCRIPTION FACTOR (EUROFUNG)"/>
    <property type="match status" value="1"/>
</dbReference>
<feature type="region of interest" description="Disordered" evidence="1">
    <location>
        <begin position="747"/>
        <end position="773"/>
    </location>
</feature>
<dbReference type="PANTHER" id="PTHR35392">
    <property type="entry name" value="ZN(II)2CYS6 TRANSCRIPTION FACTOR (EUROFUNG)-RELATED-RELATED"/>
    <property type="match status" value="1"/>
</dbReference>
<feature type="region of interest" description="Disordered" evidence="1">
    <location>
        <begin position="177"/>
        <end position="202"/>
    </location>
</feature>